<dbReference type="AlphaFoldDB" id="A0A7I7XVV3"/>
<evidence type="ECO:0000256" key="4">
    <source>
        <dbReference type="ARBA" id="ARBA00023136"/>
    </source>
</evidence>
<protein>
    <submittedName>
        <fullName evidence="7">MFS transporter</fullName>
    </submittedName>
</protein>
<evidence type="ECO:0000313" key="7">
    <source>
        <dbReference type="EMBL" id="BBZ33445.1"/>
    </source>
</evidence>
<gene>
    <name evidence="7" type="ORF">MCNF_20500</name>
</gene>
<dbReference type="InterPro" id="IPR011701">
    <property type="entry name" value="MFS"/>
</dbReference>
<feature type="transmembrane region" description="Helical" evidence="5">
    <location>
        <begin position="275"/>
        <end position="294"/>
    </location>
</feature>
<dbReference type="InterPro" id="IPR036259">
    <property type="entry name" value="MFS_trans_sf"/>
</dbReference>
<dbReference type="InterPro" id="IPR051788">
    <property type="entry name" value="MFS_Transporter"/>
</dbReference>
<keyword evidence="8" id="KW-1185">Reference proteome</keyword>
<sequence>MSQQRIRRERTAVAALFFTNGALFANLVPRFPEIKADLQLSNTAFGLSIAAFSAGALLSGLTAAALIRRFGPGGVAVFSSLLLGALTVVVGVAPTSALFAVALFVAGSADAVTDVGQNATGLSVQREYGRSIINSLHATWSVGAISGGAVAAAAMALGVPRVWQLPTVAVACAVVCLLSLRALSDVPVVTDPAAKSQERGASGTAVPVALAALAALAIAGAFVEDAGSSWATLYLGQMGAPPALAAGGFIALVSFQFVGRLIGDRLVDRFSERTVVRAGGVLIAVGMGTALAFPTVPMTVVGFALAGLGVASAVPAAFHGADRVAGLRPGTGLTIVSWLMRGGFLLSPVLVGALADAASLRFSLLSVVVAGVAIAVLATALAPVRRGPSPSAGSPRHR</sequence>
<dbReference type="PANTHER" id="PTHR23514">
    <property type="entry name" value="BYPASS OF STOP CODON PROTEIN 6"/>
    <property type="match status" value="1"/>
</dbReference>
<reference evidence="7" key="1">
    <citation type="journal article" date="2019" name="Emerg. Microbes Infect.">
        <title>Comprehensive subspecies identification of 175 nontuberculous mycobacteria species based on 7547 genomic profiles.</title>
        <authorList>
            <person name="Matsumoto Y."/>
            <person name="Kinjo T."/>
            <person name="Motooka D."/>
            <person name="Nabeya D."/>
            <person name="Jung N."/>
            <person name="Uechi K."/>
            <person name="Horii T."/>
            <person name="Iida T."/>
            <person name="Fujita J."/>
            <person name="Nakamura S."/>
        </authorList>
    </citation>
    <scope>NUCLEOTIDE SEQUENCE [LARGE SCALE GENOMIC DNA]</scope>
    <source>
        <strain evidence="7">JCM 13671</strain>
    </source>
</reference>
<feature type="transmembrane region" description="Helical" evidence="5">
    <location>
        <begin position="163"/>
        <end position="183"/>
    </location>
</feature>
<feature type="transmembrane region" description="Helical" evidence="5">
    <location>
        <begin position="360"/>
        <end position="382"/>
    </location>
</feature>
<dbReference type="InterPro" id="IPR020846">
    <property type="entry name" value="MFS_dom"/>
</dbReference>
<dbReference type="GO" id="GO:0022857">
    <property type="term" value="F:transmembrane transporter activity"/>
    <property type="evidence" value="ECO:0007669"/>
    <property type="project" value="InterPro"/>
</dbReference>
<feature type="transmembrane region" description="Helical" evidence="5">
    <location>
        <begin position="44"/>
        <end position="67"/>
    </location>
</feature>
<keyword evidence="2 5" id="KW-0812">Transmembrane</keyword>
<comment type="subcellular location">
    <subcellularLocation>
        <location evidence="1">Cell membrane</location>
        <topology evidence="1">Multi-pass membrane protein</topology>
    </subcellularLocation>
</comment>
<evidence type="ECO:0000256" key="2">
    <source>
        <dbReference type="ARBA" id="ARBA00022692"/>
    </source>
</evidence>
<feature type="transmembrane region" description="Helical" evidence="5">
    <location>
        <begin position="137"/>
        <end position="157"/>
    </location>
</feature>
<dbReference type="CDD" id="cd17393">
    <property type="entry name" value="MFS_MosC_like"/>
    <property type="match status" value="1"/>
</dbReference>
<dbReference type="GO" id="GO:0005886">
    <property type="term" value="C:plasma membrane"/>
    <property type="evidence" value="ECO:0007669"/>
    <property type="project" value="UniProtKB-SubCell"/>
</dbReference>
<keyword evidence="3 5" id="KW-1133">Transmembrane helix</keyword>
<accession>A0A7I7XVV3</accession>
<dbReference type="Proteomes" id="UP000466931">
    <property type="component" value="Chromosome"/>
</dbReference>
<feature type="domain" description="Major facilitator superfamily (MFS) profile" evidence="6">
    <location>
        <begin position="9"/>
        <end position="387"/>
    </location>
</feature>
<dbReference type="PANTHER" id="PTHR23514:SF13">
    <property type="entry name" value="INNER MEMBRANE PROTEIN YBJJ"/>
    <property type="match status" value="1"/>
</dbReference>
<evidence type="ECO:0000256" key="3">
    <source>
        <dbReference type="ARBA" id="ARBA00022989"/>
    </source>
</evidence>
<keyword evidence="4 5" id="KW-0472">Membrane</keyword>
<name>A0A7I7XVV3_9MYCO</name>
<dbReference type="PROSITE" id="PS50850">
    <property type="entry name" value="MFS"/>
    <property type="match status" value="1"/>
</dbReference>
<feature type="transmembrane region" description="Helical" evidence="5">
    <location>
        <begin position="243"/>
        <end position="263"/>
    </location>
</feature>
<evidence type="ECO:0000256" key="5">
    <source>
        <dbReference type="SAM" id="Phobius"/>
    </source>
</evidence>
<reference evidence="7" key="2">
    <citation type="submission" date="2020-02" db="EMBL/GenBank/DDBJ databases">
        <authorList>
            <person name="Matsumoto Y."/>
            <person name="Motooka D."/>
            <person name="Nakamura S."/>
        </authorList>
    </citation>
    <scope>NUCLEOTIDE SEQUENCE</scope>
    <source>
        <strain evidence="7">JCM 13671</strain>
    </source>
</reference>
<evidence type="ECO:0000313" key="8">
    <source>
        <dbReference type="Proteomes" id="UP000466931"/>
    </source>
</evidence>
<evidence type="ECO:0000256" key="1">
    <source>
        <dbReference type="ARBA" id="ARBA00004651"/>
    </source>
</evidence>
<dbReference type="Gene3D" id="1.20.1250.20">
    <property type="entry name" value="MFS general substrate transporter like domains"/>
    <property type="match status" value="1"/>
</dbReference>
<feature type="transmembrane region" description="Helical" evidence="5">
    <location>
        <begin position="333"/>
        <end position="354"/>
    </location>
</feature>
<evidence type="ECO:0000259" key="6">
    <source>
        <dbReference type="PROSITE" id="PS50850"/>
    </source>
</evidence>
<organism evidence="7 8">
    <name type="scientific">Mycolicibacterium confluentis</name>
    <dbReference type="NCBI Taxonomy" id="28047"/>
    <lineage>
        <taxon>Bacteria</taxon>
        <taxon>Bacillati</taxon>
        <taxon>Actinomycetota</taxon>
        <taxon>Actinomycetes</taxon>
        <taxon>Mycobacteriales</taxon>
        <taxon>Mycobacteriaceae</taxon>
        <taxon>Mycolicibacterium</taxon>
    </lineage>
</organism>
<dbReference type="EMBL" id="AP022612">
    <property type="protein sequence ID" value="BBZ33445.1"/>
    <property type="molecule type" value="Genomic_DNA"/>
</dbReference>
<dbReference type="Pfam" id="PF07690">
    <property type="entry name" value="MFS_1"/>
    <property type="match status" value="1"/>
</dbReference>
<dbReference type="RefSeq" id="WP_234812816.1">
    <property type="nucleotide sequence ID" value="NZ_AP022612.1"/>
</dbReference>
<proteinExistence type="predicted"/>
<dbReference type="SUPFAM" id="SSF103473">
    <property type="entry name" value="MFS general substrate transporter"/>
    <property type="match status" value="1"/>
</dbReference>
<feature type="transmembrane region" description="Helical" evidence="5">
    <location>
        <begin position="204"/>
        <end position="223"/>
    </location>
</feature>